<dbReference type="InterPro" id="IPR007248">
    <property type="entry name" value="Mpv17_PMP22"/>
</dbReference>
<feature type="transmembrane region" description="Helical" evidence="6">
    <location>
        <begin position="76"/>
        <end position="96"/>
    </location>
</feature>
<dbReference type="GeneID" id="113201717"/>
<dbReference type="GO" id="GO:0005739">
    <property type="term" value="C:mitochondrion"/>
    <property type="evidence" value="ECO:0007669"/>
    <property type="project" value="TreeGrafter"/>
</dbReference>
<dbReference type="GO" id="GO:0016020">
    <property type="term" value="C:membrane"/>
    <property type="evidence" value="ECO:0007669"/>
    <property type="project" value="UniProtKB-SubCell"/>
</dbReference>
<evidence type="ECO:0000313" key="8">
    <source>
        <dbReference type="RefSeq" id="XP_026271372.1"/>
    </source>
</evidence>
<evidence type="ECO:0000256" key="3">
    <source>
        <dbReference type="ARBA" id="ARBA00022692"/>
    </source>
</evidence>
<dbReference type="AlphaFoldDB" id="A0A6J1RQZ0"/>
<dbReference type="RefSeq" id="XP_026271372.1">
    <property type="nucleotide sequence ID" value="XM_026415587.2"/>
</dbReference>
<gene>
    <name evidence="8" type="primary">LOC113201717</name>
</gene>
<evidence type="ECO:0000256" key="1">
    <source>
        <dbReference type="ARBA" id="ARBA00004141"/>
    </source>
</evidence>
<keyword evidence="3 6" id="KW-0812">Transmembrane</keyword>
<proteinExistence type="inferred from homology"/>
<dbReference type="PANTHER" id="PTHR11266:SF8">
    <property type="entry name" value="MPV17-LIKE PROTEIN 2"/>
    <property type="match status" value="1"/>
</dbReference>
<name>A0A6J1RQZ0_FRAOC</name>
<organism evidence="7 8">
    <name type="scientific">Frankliniella occidentalis</name>
    <name type="common">Western flower thrips</name>
    <name type="synonym">Euthrips occidentalis</name>
    <dbReference type="NCBI Taxonomy" id="133901"/>
    <lineage>
        <taxon>Eukaryota</taxon>
        <taxon>Metazoa</taxon>
        <taxon>Ecdysozoa</taxon>
        <taxon>Arthropoda</taxon>
        <taxon>Hexapoda</taxon>
        <taxon>Insecta</taxon>
        <taxon>Pterygota</taxon>
        <taxon>Neoptera</taxon>
        <taxon>Paraneoptera</taxon>
        <taxon>Thysanoptera</taxon>
        <taxon>Terebrantia</taxon>
        <taxon>Thripoidea</taxon>
        <taxon>Thripidae</taxon>
        <taxon>Frankliniella</taxon>
    </lineage>
</organism>
<dbReference type="KEGG" id="foc:113201717"/>
<accession>A0A6J1RQZ0</accession>
<evidence type="ECO:0000313" key="7">
    <source>
        <dbReference type="Proteomes" id="UP000504606"/>
    </source>
</evidence>
<evidence type="ECO:0000256" key="2">
    <source>
        <dbReference type="ARBA" id="ARBA00006824"/>
    </source>
</evidence>
<dbReference type="Pfam" id="PF04117">
    <property type="entry name" value="Mpv17_PMP22"/>
    <property type="match status" value="1"/>
</dbReference>
<feature type="transmembrane region" description="Helical" evidence="6">
    <location>
        <begin position="116"/>
        <end position="134"/>
    </location>
</feature>
<keyword evidence="5 6" id="KW-0472">Membrane</keyword>
<dbReference type="Proteomes" id="UP000504606">
    <property type="component" value="Unplaced"/>
</dbReference>
<comment type="subcellular location">
    <subcellularLocation>
        <location evidence="1">Membrane</location>
        <topology evidence="1">Multi-pass membrane protein</topology>
    </subcellularLocation>
</comment>
<dbReference type="OrthoDB" id="10267969at2759"/>
<evidence type="ECO:0000256" key="6">
    <source>
        <dbReference type="RuleBase" id="RU363053"/>
    </source>
</evidence>
<keyword evidence="4 6" id="KW-1133">Transmembrane helix</keyword>
<keyword evidence="7" id="KW-1185">Reference proteome</keyword>
<comment type="similarity">
    <text evidence="2 6">Belongs to the peroxisomal membrane protein PXMP2/4 family.</text>
</comment>
<evidence type="ECO:0000256" key="5">
    <source>
        <dbReference type="ARBA" id="ARBA00023136"/>
    </source>
</evidence>
<dbReference type="GO" id="GO:0061668">
    <property type="term" value="P:mitochondrial ribosome assembly"/>
    <property type="evidence" value="ECO:0007669"/>
    <property type="project" value="TreeGrafter"/>
</dbReference>
<protein>
    <submittedName>
        <fullName evidence="8">Mpv17-like protein 2</fullName>
    </submittedName>
</protein>
<feature type="transmembrane region" description="Helical" evidence="6">
    <location>
        <begin position="178"/>
        <end position="195"/>
    </location>
</feature>
<reference evidence="8" key="1">
    <citation type="submission" date="2025-08" db="UniProtKB">
        <authorList>
            <consortium name="RefSeq"/>
        </authorList>
    </citation>
    <scope>IDENTIFICATION</scope>
    <source>
        <tissue evidence="8">Whole organism</tissue>
    </source>
</reference>
<sequence length="207" mass="24530">MRVITVLRDKIRQCNLDPSYFTKRGQLLRKAFGKHLLLTNTLSSGFLMGLGDYCQQRIEIFQGKSSDNAVDKRRTINMSTVGLAHGIYHHFFYGWMDKRFPGRAVRQVMFKVLLDQLMASPACMYIFFIGMGLLERRGYESGWQEMKKKFLFCYTVDWIVWPPNQFINFYYVPAKYRVIYINSLTMLYDVFLSYVKFYDQLDKDKSV</sequence>
<dbReference type="PANTHER" id="PTHR11266">
    <property type="entry name" value="PEROXISOMAL MEMBRANE PROTEIN 2, PXMP2 MPV17"/>
    <property type="match status" value="1"/>
</dbReference>
<evidence type="ECO:0000256" key="4">
    <source>
        <dbReference type="ARBA" id="ARBA00022989"/>
    </source>
</evidence>